<sequence>MWKHRERAYNAQPKDKQEKVGNHTSLPQLSPECIYGADAPPERAPPRMGWCEQHFRGHKPSPMRYTAATTYWGHKERTTKAHIKYLSTQQTEEPWPDQVQRTILEPSWISDAKRKVPRGVTVRERGGGWENARQDADNTLASDEAPLPPTKRRRTIGPDADAGSLPQAVVETSMRLPFERNGRVDNSEVPRICSDDTEEDWGVPWQGPPLVRFKRRGVTHALGQHHDQTTSVC</sequence>
<reference evidence="2 3" key="1">
    <citation type="submission" date="2023-09" db="EMBL/GenBank/DDBJ databases">
        <title>Complete-Gapless Cercospora beticola genome.</title>
        <authorList>
            <person name="Wyatt N.A."/>
            <person name="Spanner R.E."/>
            <person name="Bolton M.D."/>
        </authorList>
    </citation>
    <scope>NUCLEOTIDE SEQUENCE [LARGE SCALE GENOMIC DNA]</scope>
    <source>
        <strain evidence="2">Cb09-40</strain>
    </source>
</reference>
<evidence type="ECO:0008006" key="4">
    <source>
        <dbReference type="Google" id="ProtNLM"/>
    </source>
</evidence>
<dbReference type="Proteomes" id="UP001302367">
    <property type="component" value="Chromosome 6"/>
</dbReference>
<dbReference type="EMBL" id="CP134189">
    <property type="protein sequence ID" value="WPB04501.1"/>
    <property type="molecule type" value="Genomic_DNA"/>
</dbReference>
<feature type="region of interest" description="Disordered" evidence="1">
    <location>
        <begin position="125"/>
        <end position="163"/>
    </location>
</feature>
<dbReference type="GeneID" id="90644545"/>
<proteinExistence type="predicted"/>
<evidence type="ECO:0000313" key="3">
    <source>
        <dbReference type="Proteomes" id="UP001302367"/>
    </source>
</evidence>
<organism evidence="2 3">
    <name type="scientific">Cercospora beticola</name>
    <name type="common">Sugarbeet leaf spot fungus</name>
    <dbReference type="NCBI Taxonomy" id="122368"/>
    <lineage>
        <taxon>Eukaryota</taxon>
        <taxon>Fungi</taxon>
        <taxon>Dikarya</taxon>
        <taxon>Ascomycota</taxon>
        <taxon>Pezizomycotina</taxon>
        <taxon>Dothideomycetes</taxon>
        <taxon>Dothideomycetidae</taxon>
        <taxon>Mycosphaerellales</taxon>
        <taxon>Mycosphaerellaceae</taxon>
        <taxon>Cercospora</taxon>
    </lineage>
</organism>
<name>A0ABZ0NYC4_CERBT</name>
<accession>A0ABZ0NYC4</accession>
<gene>
    <name evidence="2" type="ORF">RHO25_009147</name>
</gene>
<feature type="region of interest" description="Disordered" evidence="1">
    <location>
        <begin position="1"/>
        <end position="42"/>
    </location>
</feature>
<evidence type="ECO:0000256" key="1">
    <source>
        <dbReference type="SAM" id="MobiDB-lite"/>
    </source>
</evidence>
<keyword evidence="3" id="KW-1185">Reference proteome</keyword>
<protein>
    <recommendedName>
        <fullName evidence="4">BRCT domain-containing protein</fullName>
    </recommendedName>
</protein>
<evidence type="ECO:0000313" key="2">
    <source>
        <dbReference type="EMBL" id="WPB04501.1"/>
    </source>
</evidence>
<feature type="compositionally biased region" description="Basic and acidic residues" evidence="1">
    <location>
        <begin position="125"/>
        <end position="136"/>
    </location>
</feature>
<dbReference type="RefSeq" id="XP_065459226.1">
    <property type="nucleotide sequence ID" value="XM_065603154.1"/>
</dbReference>